<dbReference type="Gene3D" id="3.40.50.2000">
    <property type="entry name" value="Glycogen Phosphorylase B"/>
    <property type="match status" value="2"/>
</dbReference>
<keyword evidence="1" id="KW-0328">Glycosyltransferase</keyword>
<name>A0ABZ2S777_9BURK</name>
<dbReference type="CDD" id="cd03794">
    <property type="entry name" value="GT4_WbuB-like"/>
    <property type="match status" value="1"/>
</dbReference>
<dbReference type="RefSeq" id="WP_338880503.1">
    <property type="nucleotide sequence ID" value="NZ_CP148753.1"/>
</dbReference>
<dbReference type="EMBL" id="CP148753">
    <property type="protein sequence ID" value="WXR74629.1"/>
    <property type="molecule type" value="Genomic_DNA"/>
</dbReference>
<dbReference type="Pfam" id="PF13692">
    <property type="entry name" value="Glyco_trans_1_4"/>
    <property type="match status" value="1"/>
</dbReference>
<dbReference type="SUPFAM" id="SSF53756">
    <property type="entry name" value="UDP-Glycosyltransferase/glycogen phosphorylase"/>
    <property type="match status" value="1"/>
</dbReference>
<evidence type="ECO:0000259" key="3">
    <source>
        <dbReference type="Pfam" id="PF13579"/>
    </source>
</evidence>
<evidence type="ECO:0000313" key="4">
    <source>
        <dbReference type="EMBL" id="WXR74629.1"/>
    </source>
</evidence>
<keyword evidence="2" id="KW-0808">Transferase</keyword>
<accession>A0ABZ2S777</accession>
<dbReference type="PANTHER" id="PTHR12526">
    <property type="entry name" value="GLYCOSYLTRANSFERASE"/>
    <property type="match status" value="1"/>
</dbReference>
<evidence type="ECO:0000256" key="1">
    <source>
        <dbReference type="ARBA" id="ARBA00022676"/>
    </source>
</evidence>
<evidence type="ECO:0000313" key="5">
    <source>
        <dbReference type="Proteomes" id="UP001456224"/>
    </source>
</evidence>
<dbReference type="Proteomes" id="UP001456224">
    <property type="component" value="Chromosome"/>
</dbReference>
<reference evidence="4 5" key="1">
    <citation type="submission" date="2024-03" db="EMBL/GenBank/DDBJ databases">
        <title>Reference genomes for the five species model microbial community.</title>
        <authorList>
            <person name="Padfield D."/>
        </authorList>
    </citation>
    <scope>NUCLEOTIDE SEQUENCE [LARGE SCALE GENOMIC DNA]</scope>
    <source>
        <strain evidence="4 5">AB1</strain>
    </source>
</reference>
<feature type="domain" description="Glycosyltransferase subfamily 4-like N-terminal" evidence="3">
    <location>
        <begin position="26"/>
        <end position="181"/>
    </location>
</feature>
<protein>
    <submittedName>
        <fullName evidence="4">Glycosyltransferase family 4 protein</fullName>
    </submittedName>
</protein>
<proteinExistence type="predicted"/>
<keyword evidence="5" id="KW-1185">Reference proteome</keyword>
<evidence type="ECO:0000256" key="2">
    <source>
        <dbReference type="ARBA" id="ARBA00022679"/>
    </source>
</evidence>
<organism evidence="4 5">
    <name type="scientific">Achromobacter veterisilvae</name>
    <dbReference type="NCBI Taxonomy" id="2069367"/>
    <lineage>
        <taxon>Bacteria</taxon>
        <taxon>Pseudomonadati</taxon>
        <taxon>Pseudomonadota</taxon>
        <taxon>Betaproteobacteria</taxon>
        <taxon>Burkholderiales</taxon>
        <taxon>Alcaligenaceae</taxon>
        <taxon>Achromobacter</taxon>
    </lineage>
</organism>
<dbReference type="PANTHER" id="PTHR12526:SF629">
    <property type="entry name" value="TEICHURONIC ACID BIOSYNTHESIS GLYCOSYLTRANSFERASE TUAH-RELATED"/>
    <property type="match status" value="1"/>
</dbReference>
<sequence length="383" mass="42932">MSAAPMRKTVALLVLNPFTNDSRVLKEALSLKHAGYDPFVVALHEQGLAEQDTVHGIVVKRIRLLSRGWPKVLPIQVFKYFEWLWRAFLLSRKAHIVHCNDLPTLPAGAVARMLSRKRTRVVYDAHEFEINDVANEPRWKIRVKSFMERFWIRHADATMTVSESIADEYVRMYGIPKPALVLNCPPLAPLPEADIFRSTLGIPQDAIIFLYQGGLAAGRGIEPIIEAFKGLPDSRRVVVFMGYGPMASAIKQAAAQHRNIYYHPAVSPDVLPAYTASADVGLCLIENLCLSYFYCLPNKLFEYLMAGLPVIVSDLQELRRFVRAHPVGPVLPGTDEESIRQAVAQLDEIALAGYADAVRSVRSVFHWQAQESVLLDVYARLSS</sequence>
<dbReference type="Pfam" id="PF13579">
    <property type="entry name" value="Glyco_trans_4_4"/>
    <property type="match status" value="1"/>
</dbReference>
<dbReference type="InterPro" id="IPR028098">
    <property type="entry name" value="Glyco_trans_4-like_N"/>
</dbReference>
<gene>
    <name evidence="4" type="ORF">WHX56_03790</name>
</gene>